<sequence length="156" mass="17860">MIKIEIENAENISRLLGKVAEKTQNRQDLMADLAETMRLAVDKNFEMEGRPDWQGLAHPNKSGKILQGKSRDLRLKIITKSDNSEAIVGSNKVYAAIHQFGGKAGRNKRAEIPKRPFLTLTEEDKEDLLDDVQDYFQRLISQWTVRNGKFHNTRPN</sequence>
<evidence type="ECO:0000313" key="1">
    <source>
        <dbReference type="EMBL" id="EFA28922.1"/>
    </source>
</evidence>
<dbReference type="NCBIfam" id="TIGR01635">
    <property type="entry name" value="tail_comp_S"/>
    <property type="match status" value="1"/>
</dbReference>
<dbReference type="EMBL" id="ABFC01000440">
    <property type="protein sequence ID" value="EFA28922.1"/>
    <property type="molecule type" value="Genomic_DNA"/>
</dbReference>
<dbReference type="AlphaFoldDB" id="A0A7G2JZQ0"/>
<organism evidence="1">
    <name type="scientific">Haemophilus influenzae HK1212</name>
    <dbReference type="NCBI Taxonomy" id="456482"/>
    <lineage>
        <taxon>Bacteria</taxon>
        <taxon>Pseudomonadati</taxon>
        <taxon>Pseudomonadota</taxon>
        <taxon>Gammaproteobacteria</taxon>
        <taxon>Pasteurellales</taxon>
        <taxon>Pasteurellaceae</taxon>
        <taxon>Haemophilus</taxon>
    </lineage>
</organism>
<protein>
    <submittedName>
        <fullName evidence="1">Phage virion morphogenesis protein</fullName>
    </submittedName>
</protein>
<gene>
    <name evidence="1" type="ORF">HAINFHK1212_0092</name>
</gene>
<dbReference type="InterPro" id="IPR006522">
    <property type="entry name" value="Phage_virion_morphogenesis"/>
</dbReference>
<reference evidence="1" key="1">
    <citation type="journal article" date="2010" name="Genomics">
        <title>Tracing phylogenomic events leading to diversity of Haemophilus influenzae and the emergence of Brazilian Purpuric Fever (BPF)-associated clones.</title>
        <authorList>
            <person name="Papazisi L."/>
            <person name="Ratnayake S."/>
            <person name="Remortel B.G."/>
            <person name="Bock G.R."/>
            <person name="Liang W."/>
            <person name="Saeed A.I."/>
            <person name="Liu J."/>
            <person name="Fleischmann R.D."/>
            <person name="Kilian M."/>
            <person name="Peterson S.N."/>
        </authorList>
    </citation>
    <scope>NUCLEOTIDE SEQUENCE [LARGE SCALE GENOMIC DNA]</scope>
    <source>
        <strain evidence="1">HK1212</strain>
    </source>
</reference>
<comment type="caution">
    <text evidence="1">The sequence shown here is derived from an EMBL/GenBank/DDBJ whole genome shotgun (WGS) entry which is preliminary data.</text>
</comment>
<dbReference type="Pfam" id="PF05069">
    <property type="entry name" value="Phage_tail_S"/>
    <property type="match status" value="1"/>
</dbReference>
<name>A0A7G2JZQ0_HAEIF</name>
<proteinExistence type="predicted"/>
<accession>A0A7G2JZQ0</accession>